<feature type="compositionally biased region" description="Pro residues" evidence="3">
    <location>
        <begin position="392"/>
        <end position="421"/>
    </location>
</feature>
<evidence type="ECO:0000256" key="1">
    <source>
        <dbReference type="ARBA" id="ARBA00022741"/>
    </source>
</evidence>
<evidence type="ECO:0000313" key="6">
    <source>
        <dbReference type="Proteomes" id="UP000789595"/>
    </source>
</evidence>
<name>A0A8J2WX76_9STRA</name>
<reference evidence="5" key="1">
    <citation type="submission" date="2021-11" db="EMBL/GenBank/DDBJ databases">
        <authorList>
            <consortium name="Genoscope - CEA"/>
            <person name="William W."/>
        </authorList>
    </citation>
    <scope>NUCLEOTIDE SEQUENCE</scope>
</reference>
<dbReference type="EMBL" id="CAKKNE010000002">
    <property type="protein sequence ID" value="CAH0369460.1"/>
    <property type="molecule type" value="Genomic_DNA"/>
</dbReference>
<comment type="caution">
    <text evidence="5">The sequence shown here is derived from an EMBL/GenBank/DDBJ whole genome shotgun (WGS) entry which is preliminary data.</text>
</comment>
<feature type="domain" description="Protein kinase" evidence="4">
    <location>
        <begin position="1"/>
        <end position="333"/>
    </location>
</feature>
<dbReference type="GO" id="GO:0004672">
    <property type="term" value="F:protein kinase activity"/>
    <property type="evidence" value="ECO:0007669"/>
    <property type="project" value="InterPro"/>
</dbReference>
<dbReference type="Pfam" id="PF00069">
    <property type="entry name" value="Pkinase"/>
    <property type="match status" value="1"/>
</dbReference>
<organism evidence="5 6">
    <name type="scientific">Pelagomonas calceolata</name>
    <dbReference type="NCBI Taxonomy" id="35677"/>
    <lineage>
        <taxon>Eukaryota</taxon>
        <taxon>Sar</taxon>
        <taxon>Stramenopiles</taxon>
        <taxon>Ochrophyta</taxon>
        <taxon>Pelagophyceae</taxon>
        <taxon>Pelagomonadales</taxon>
        <taxon>Pelagomonadaceae</taxon>
        <taxon>Pelagomonas</taxon>
    </lineage>
</organism>
<keyword evidence="1" id="KW-0547">Nucleotide-binding</keyword>
<accession>A0A8J2WX76</accession>
<gene>
    <name evidence="5" type="ORF">PECAL_2P25830</name>
</gene>
<dbReference type="Gene3D" id="3.30.200.20">
    <property type="entry name" value="Phosphorylase Kinase, domain 1"/>
    <property type="match status" value="1"/>
</dbReference>
<dbReference type="PANTHER" id="PTHR24055">
    <property type="entry name" value="MITOGEN-ACTIVATED PROTEIN KINASE"/>
    <property type="match status" value="1"/>
</dbReference>
<evidence type="ECO:0000259" key="4">
    <source>
        <dbReference type="PROSITE" id="PS50011"/>
    </source>
</evidence>
<keyword evidence="2" id="KW-0067">ATP-binding</keyword>
<evidence type="ECO:0000256" key="3">
    <source>
        <dbReference type="SAM" id="MobiDB-lite"/>
    </source>
</evidence>
<dbReference type="SMART" id="SM00220">
    <property type="entry name" value="S_TKc"/>
    <property type="match status" value="1"/>
</dbReference>
<dbReference type="OrthoDB" id="541276at2759"/>
<feature type="region of interest" description="Disordered" evidence="3">
    <location>
        <begin position="475"/>
        <end position="522"/>
    </location>
</feature>
<protein>
    <recommendedName>
        <fullName evidence="4">Protein kinase domain-containing protein</fullName>
    </recommendedName>
</protein>
<proteinExistence type="predicted"/>
<dbReference type="GO" id="GO:0005524">
    <property type="term" value="F:ATP binding"/>
    <property type="evidence" value="ECO:0007669"/>
    <property type="project" value="UniProtKB-KW"/>
</dbReference>
<dbReference type="AlphaFoldDB" id="A0A8J2WX76"/>
<dbReference type="Proteomes" id="UP000789595">
    <property type="component" value="Unassembled WGS sequence"/>
</dbReference>
<dbReference type="InterPro" id="IPR050117">
    <property type="entry name" value="MAPK"/>
</dbReference>
<feature type="region of interest" description="Disordered" evidence="3">
    <location>
        <begin position="386"/>
        <end position="422"/>
    </location>
</feature>
<dbReference type="InterPro" id="IPR000719">
    <property type="entry name" value="Prot_kinase_dom"/>
</dbReference>
<dbReference type="PROSITE" id="PS50011">
    <property type="entry name" value="PROTEIN_KINASE_DOM"/>
    <property type="match status" value="1"/>
</dbReference>
<evidence type="ECO:0000313" key="5">
    <source>
        <dbReference type="EMBL" id="CAH0369460.1"/>
    </source>
</evidence>
<dbReference type="Gene3D" id="1.10.510.10">
    <property type="entry name" value="Transferase(Phosphotransferase) domain 1"/>
    <property type="match status" value="1"/>
</dbReference>
<evidence type="ECO:0000256" key="2">
    <source>
        <dbReference type="ARBA" id="ARBA00022840"/>
    </source>
</evidence>
<sequence length="522" mass="56827">MADKAPRMNTTNLPRHETRCNGGSVSLVSRYAVIKNVRHNKRKRITVSAFDQRSQIPVIVQKRIDWGTEMTNLDEARRIARELRILKYLRGFDGICALVDIIQPSDDAWTDLYTIHEYGGVPMTRYINSKHPPTPRHARYWCYQLLRTLKFMHAGGVVHGHICPEKILVNAMSADIKLSDLGRCVVEGCSVAGSYNMSYMCPEELVVKQQPSAKGDVWAAGCVYAELLEKKGPLFQGSSHKEVLAKICARVGRPSETLLRDMIYGDTPMHQFVLAQDPVPGLPTGDSTSPYFRAAFSIADADADALQCIAATVRFDPRARMTAENALASLKLFQARRSDSDPCLHNPRDEPRLACSAYHESMASRDAPDAAGVKVCVWTECVHHNPSATGGAPPPPPPRAPPPLPPLPPPVQAPAPVPPVPGSRQVKQVVLVDTRGGPVPCMVVPGGVRPIQVPPNTLHQMVAIRERKRQEARARGEAPPVMPPPTILVPPGQAAPPGTVMMTGPPAAPPPPAQRLPAAFAP</sequence>
<keyword evidence="6" id="KW-1185">Reference proteome</keyword>
<dbReference type="SUPFAM" id="SSF56112">
    <property type="entry name" value="Protein kinase-like (PK-like)"/>
    <property type="match status" value="1"/>
</dbReference>
<dbReference type="InterPro" id="IPR011009">
    <property type="entry name" value="Kinase-like_dom_sf"/>
</dbReference>